<keyword evidence="1" id="KW-0547">Nucleotide-binding</keyword>
<evidence type="ECO:0000256" key="1">
    <source>
        <dbReference type="PROSITE-ProRule" id="PRU00409"/>
    </source>
</evidence>
<keyword evidence="1" id="KW-0067">ATP-binding</keyword>
<accession>A0ABT9VZI7</accession>
<evidence type="ECO:0000313" key="4">
    <source>
        <dbReference type="Proteomes" id="UP001235840"/>
    </source>
</evidence>
<dbReference type="RefSeq" id="WP_307394579.1">
    <property type="nucleotide sequence ID" value="NZ_BAAADK010000020.1"/>
</dbReference>
<feature type="domain" description="ATP-grasp" evidence="2">
    <location>
        <begin position="12"/>
        <end position="244"/>
    </location>
</feature>
<dbReference type="Proteomes" id="UP001235840">
    <property type="component" value="Unassembled WGS sequence"/>
</dbReference>
<dbReference type="PROSITE" id="PS50975">
    <property type="entry name" value="ATP_GRASP"/>
    <property type="match status" value="1"/>
</dbReference>
<dbReference type="Gene3D" id="3.30.470.20">
    <property type="entry name" value="ATP-grasp fold, B domain"/>
    <property type="match status" value="1"/>
</dbReference>
<dbReference type="Pfam" id="PF14398">
    <property type="entry name" value="ATPgrasp_YheCD"/>
    <property type="match status" value="1"/>
</dbReference>
<keyword evidence="4" id="KW-1185">Reference proteome</keyword>
<comment type="caution">
    <text evidence="3">The sequence shown here is derived from an EMBL/GenBank/DDBJ whole genome shotgun (WGS) entry which is preliminary data.</text>
</comment>
<evidence type="ECO:0000259" key="2">
    <source>
        <dbReference type="PROSITE" id="PS50975"/>
    </source>
</evidence>
<dbReference type="InterPro" id="IPR026838">
    <property type="entry name" value="YheC/D"/>
</dbReference>
<name>A0ABT9VZI7_9BACI</name>
<dbReference type="SUPFAM" id="SSF56059">
    <property type="entry name" value="Glutathione synthetase ATP-binding domain-like"/>
    <property type="match status" value="1"/>
</dbReference>
<sequence>MKRGADKWGKYKFMKASANLELHLPPTLRLTEDTFRSFMNTYSEVIVKPESGGGGAGVYRVRALADERYEIHKERNRTTVQDLQSAYTHLSRKIGSRKYIIQRRINLATVDNRPFDIRVIVQRQRKSSNWTVTGEIAKVAGKGFIVTNISRSKGRLLSLRSGIRRSSIRSLPVHSIISEIHRVALLAARRLQLYYPRQRIFGMDIGLDQQGHVWIIEANRAPSMSHFIKSGNRTMYRRIIRFKRGVS</sequence>
<gene>
    <name evidence="3" type="ORF">J2S11_002309</name>
</gene>
<proteinExistence type="predicted"/>
<protein>
    <submittedName>
        <fullName evidence="3">Glutathione synthase/RimK-type ligase-like ATP-grasp enzyme</fullName>
    </submittedName>
</protein>
<reference evidence="3 4" key="1">
    <citation type="submission" date="2023-07" db="EMBL/GenBank/DDBJ databases">
        <title>Genomic Encyclopedia of Type Strains, Phase IV (KMG-IV): sequencing the most valuable type-strain genomes for metagenomic binning, comparative biology and taxonomic classification.</title>
        <authorList>
            <person name="Goeker M."/>
        </authorList>
    </citation>
    <scope>NUCLEOTIDE SEQUENCE [LARGE SCALE GENOMIC DNA]</scope>
    <source>
        <strain evidence="3 4">DSM 12751</strain>
    </source>
</reference>
<dbReference type="InterPro" id="IPR011761">
    <property type="entry name" value="ATP-grasp"/>
</dbReference>
<organism evidence="3 4">
    <name type="scientific">Caldalkalibacillus horti</name>
    <dbReference type="NCBI Taxonomy" id="77523"/>
    <lineage>
        <taxon>Bacteria</taxon>
        <taxon>Bacillati</taxon>
        <taxon>Bacillota</taxon>
        <taxon>Bacilli</taxon>
        <taxon>Bacillales</taxon>
        <taxon>Bacillaceae</taxon>
        <taxon>Caldalkalibacillus</taxon>
    </lineage>
</organism>
<evidence type="ECO:0000313" key="3">
    <source>
        <dbReference type="EMBL" id="MDQ0166405.1"/>
    </source>
</evidence>
<dbReference type="EMBL" id="JAUSTY010000008">
    <property type="protein sequence ID" value="MDQ0166405.1"/>
    <property type="molecule type" value="Genomic_DNA"/>
</dbReference>